<reference evidence="1 2" key="1">
    <citation type="submission" date="2016-03" db="EMBL/GenBank/DDBJ databases">
        <authorList>
            <person name="Ploux O."/>
        </authorList>
    </citation>
    <scope>NUCLEOTIDE SEQUENCE [LARGE SCALE GENOMIC DNA]</scope>
    <source>
        <strain evidence="1 2">UAMH 11012</strain>
    </source>
</reference>
<keyword evidence="2" id="KW-1185">Reference proteome</keyword>
<proteinExistence type="predicted"/>
<dbReference type="Proteomes" id="UP000184330">
    <property type="component" value="Unassembled WGS sequence"/>
</dbReference>
<name>A0A1L7WSH4_9HELO</name>
<organism evidence="1 2">
    <name type="scientific">Phialocephala subalpina</name>
    <dbReference type="NCBI Taxonomy" id="576137"/>
    <lineage>
        <taxon>Eukaryota</taxon>
        <taxon>Fungi</taxon>
        <taxon>Dikarya</taxon>
        <taxon>Ascomycota</taxon>
        <taxon>Pezizomycotina</taxon>
        <taxon>Leotiomycetes</taxon>
        <taxon>Helotiales</taxon>
        <taxon>Mollisiaceae</taxon>
        <taxon>Phialocephala</taxon>
        <taxon>Phialocephala fortinii species complex</taxon>
    </lineage>
</organism>
<evidence type="ECO:0000313" key="2">
    <source>
        <dbReference type="Proteomes" id="UP000184330"/>
    </source>
</evidence>
<gene>
    <name evidence="1" type="ORF">PAC_05616</name>
</gene>
<dbReference type="EMBL" id="FJOG01000007">
    <property type="protein sequence ID" value="CZR55728.1"/>
    <property type="molecule type" value="Genomic_DNA"/>
</dbReference>
<sequence length="71" mass="7750">MHLILTDSLQCSTNDNFGVAKADDSPVVHIINTLASRKRVQSKALKNPMVYVASDNEDDVEVVPNTQPNSP</sequence>
<protein>
    <submittedName>
        <fullName evidence="1">Uncharacterized protein</fullName>
    </submittedName>
</protein>
<dbReference type="AlphaFoldDB" id="A0A1L7WSH4"/>
<evidence type="ECO:0000313" key="1">
    <source>
        <dbReference type="EMBL" id="CZR55728.1"/>
    </source>
</evidence>
<accession>A0A1L7WSH4</accession>